<dbReference type="NCBIfam" id="TIGR04131">
    <property type="entry name" value="Bac_Flav_CTERM"/>
    <property type="match status" value="1"/>
</dbReference>
<dbReference type="EMBL" id="VRTY01000046">
    <property type="protein sequence ID" value="TXK44891.1"/>
    <property type="molecule type" value="Genomic_DNA"/>
</dbReference>
<dbReference type="AlphaFoldDB" id="A0A5C8K4U6"/>
<evidence type="ECO:0000313" key="3">
    <source>
        <dbReference type="EMBL" id="TXK44891.1"/>
    </source>
</evidence>
<proteinExistence type="predicted"/>
<evidence type="ECO:0000256" key="1">
    <source>
        <dbReference type="SAM" id="SignalP"/>
    </source>
</evidence>
<dbReference type="RefSeq" id="WP_147922209.1">
    <property type="nucleotide sequence ID" value="NZ_VRTY01000046.1"/>
</dbReference>
<protein>
    <submittedName>
        <fullName evidence="3">T9SS type B sorting domain-containing protein</fullName>
    </submittedName>
</protein>
<comment type="caution">
    <text evidence="3">The sequence shown here is derived from an EMBL/GenBank/DDBJ whole genome shotgun (WGS) entry which is preliminary data.</text>
</comment>
<accession>A0A5C8K4U6</accession>
<dbReference type="PROSITE" id="PS50093">
    <property type="entry name" value="PKD"/>
    <property type="match status" value="1"/>
</dbReference>
<dbReference type="InterPro" id="IPR000601">
    <property type="entry name" value="PKD_dom"/>
</dbReference>
<dbReference type="InterPro" id="IPR013783">
    <property type="entry name" value="Ig-like_fold"/>
</dbReference>
<reference evidence="3 4" key="1">
    <citation type="submission" date="2019-08" db="EMBL/GenBank/DDBJ databases">
        <authorList>
            <person name="Shi S."/>
        </authorList>
    </citation>
    <scope>NUCLEOTIDE SEQUENCE [LARGE SCALE GENOMIC DNA]</scope>
    <source>
        <strain evidence="3 4">GY10130</strain>
    </source>
</reference>
<name>A0A5C8K4U6_9BACT</name>
<dbReference type="Gene3D" id="2.60.40.10">
    <property type="entry name" value="Immunoglobulins"/>
    <property type="match status" value="2"/>
</dbReference>
<sequence>MKYLLILIFLLMNLVAMAQSRCFKAYHEGKEVTVFCVGQTIRFKDCSGRVSPEQEYYYHPEEDINNPNKDTVKTITFTRPGPVTITQLANFNNQGTSLFRQDFEVKATPEPTFTITGCDRRTVRVQITDTSYDTYNLDFGNGQSRAVTSGERVTYTYAAEGAYTITLTGSYRGATCSQSATKEFKDFSPLPLPVLSQVTVDRQAQVNGSISISYKVESRYTYLLEHLNPADNSVLAVDTLDGLESGVAVKLKTLENINTTEPRCYRVRVTDACGNSQVSSTVCSIVFNASVASGEAVLTWKTHLFPGQQVEIRNSSNNTTLYTSADPQGSTTISNLTCGRYCYSAMVTGGDGFGIAQDQCVEIAATAAPPAGYLLASYNNQNQVELTLQVPQEQTFRQLEVYREPGGNSQPVGTALTTTYRDEVNTPGTYCYQATYTDDCSATSSLSNTTCPMYLQLREQGVAGIQLFWTAFTGYQGGVLRYEVEQLNAVNTVVASTPATGTTYTDSNPVEEQRLRYRIKAISRTGAEVSYSNILEVVQPIRLFVPSAFSPNNDGLNDIFTVKGNFFENFSIRIYNRSGQVVYEATDATAGWDGTTKGQLQPAGAYVYEIAVTTTDGEKKTRKGTVTLIR</sequence>
<evidence type="ECO:0000259" key="2">
    <source>
        <dbReference type="PROSITE" id="PS50093"/>
    </source>
</evidence>
<organism evidence="3 4">
    <name type="scientific">Pontibacter qinzhouensis</name>
    <dbReference type="NCBI Taxonomy" id="2603253"/>
    <lineage>
        <taxon>Bacteria</taxon>
        <taxon>Pseudomonadati</taxon>
        <taxon>Bacteroidota</taxon>
        <taxon>Cytophagia</taxon>
        <taxon>Cytophagales</taxon>
        <taxon>Hymenobacteraceae</taxon>
        <taxon>Pontibacter</taxon>
    </lineage>
</organism>
<keyword evidence="4" id="KW-1185">Reference proteome</keyword>
<evidence type="ECO:0000313" key="4">
    <source>
        <dbReference type="Proteomes" id="UP000321926"/>
    </source>
</evidence>
<dbReference type="Pfam" id="PF13585">
    <property type="entry name" value="CHU_C"/>
    <property type="match status" value="1"/>
</dbReference>
<dbReference type="OrthoDB" id="631648at2"/>
<dbReference type="Proteomes" id="UP000321926">
    <property type="component" value="Unassembled WGS sequence"/>
</dbReference>
<feature type="chain" id="PRO_5022688769" evidence="1">
    <location>
        <begin position="19"/>
        <end position="630"/>
    </location>
</feature>
<keyword evidence="1" id="KW-0732">Signal</keyword>
<dbReference type="Gene3D" id="2.60.40.4070">
    <property type="match status" value="1"/>
</dbReference>
<dbReference type="SUPFAM" id="SSF49299">
    <property type="entry name" value="PKD domain"/>
    <property type="match status" value="1"/>
</dbReference>
<feature type="domain" description="PKD" evidence="2">
    <location>
        <begin position="134"/>
        <end position="170"/>
    </location>
</feature>
<dbReference type="Pfam" id="PF00801">
    <property type="entry name" value="PKD"/>
    <property type="match status" value="1"/>
</dbReference>
<gene>
    <name evidence="3" type="ORF">FVR03_13125</name>
</gene>
<dbReference type="InterPro" id="IPR035986">
    <property type="entry name" value="PKD_dom_sf"/>
</dbReference>
<feature type="signal peptide" evidence="1">
    <location>
        <begin position="1"/>
        <end position="18"/>
    </location>
</feature>
<dbReference type="InterPro" id="IPR026341">
    <property type="entry name" value="T9SS_type_B"/>
</dbReference>